<feature type="domain" description="Protein kinase" evidence="5">
    <location>
        <begin position="34"/>
        <end position="309"/>
    </location>
</feature>
<dbReference type="Gene3D" id="3.30.200.20">
    <property type="entry name" value="Phosphorylase Kinase, domain 1"/>
    <property type="match status" value="1"/>
</dbReference>
<dbReference type="SUPFAM" id="SSF56112">
    <property type="entry name" value="Protein kinase-like (PK-like)"/>
    <property type="match status" value="1"/>
</dbReference>
<dbReference type="GeneID" id="24138016"/>
<keyword evidence="6" id="KW-0418">Kinase</keyword>
<keyword evidence="4" id="KW-0723">Serine/threonine-protein kinase</keyword>
<dbReference type="Pfam" id="PF00069">
    <property type="entry name" value="Pkinase"/>
    <property type="match status" value="1"/>
</dbReference>
<dbReference type="PROSITE" id="PS00108">
    <property type="entry name" value="PROTEIN_KINASE_ST"/>
    <property type="match status" value="1"/>
</dbReference>
<comment type="similarity">
    <text evidence="4">Belongs to the protein kinase superfamily.</text>
</comment>
<keyword evidence="1 3" id="KW-0547">Nucleotide-binding</keyword>
<dbReference type="AlphaFoldDB" id="A0A067BNA8"/>
<evidence type="ECO:0000259" key="5">
    <source>
        <dbReference type="PROSITE" id="PS50011"/>
    </source>
</evidence>
<dbReference type="InterPro" id="IPR051681">
    <property type="entry name" value="Ser/Thr_Kinases-Pseudokinases"/>
</dbReference>
<accession>A0A067BNA8</accession>
<protein>
    <submittedName>
        <fullName evidence="6">TKL protein kinase</fullName>
    </submittedName>
</protein>
<dbReference type="EMBL" id="KK583476">
    <property type="protein sequence ID" value="KDO18215.1"/>
    <property type="molecule type" value="Genomic_DNA"/>
</dbReference>
<dbReference type="OMA" id="IDATICD"/>
<name>A0A067BNA8_SAPPC</name>
<evidence type="ECO:0000256" key="1">
    <source>
        <dbReference type="ARBA" id="ARBA00022741"/>
    </source>
</evidence>
<dbReference type="PANTHER" id="PTHR44329">
    <property type="entry name" value="SERINE/THREONINE-PROTEIN KINASE TNNI3K-RELATED"/>
    <property type="match status" value="1"/>
</dbReference>
<keyword evidence="7" id="KW-1185">Reference proteome</keyword>
<organism evidence="6 7">
    <name type="scientific">Saprolegnia parasitica (strain CBS 223.65)</name>
    <dbReference type="NCBI Taxonomy" id="695850"/>
    <lineage>
        <taxon>Eukaryota</taxon>
        <taxon>Sar</taxon>
        <taxon>Stramenopiles</taxon>
        <taxon>Oomycota</taxon>
        <taxon>Saprolegniomycetes</taxon>
        <taxon>Saprolegniales</taxon>
        <taxon>Saprolegniaceae</taxon>
        <taxon>Saprolegnia</taxon>
    </lineage>
</organism>
<reference evidence="6 7" key="1">
    <citation type="journal article" date="2013" name="PLoS Genet.">
        <title>Distinctive expansion of potential virulence genes in the genome of the oomycete fish pathogen Saprolegnia parasitica.</title>
        <authorList>
            <person name="Jiang R.H."/>
            <person name="de Bruijn I."/>
            <person name="Haas B.J."/>
            <person name="Belmonte R."/>
            <person name="Lobach L."/>
            <person name="Christie J."/>
            <person name="van den Ackerveken G."/>
            <person name="Bottin A."/>
            <person name="Bulone V."/>
            <person name="Diaz-Moreno S.M."/>
            <person name="Dumas B."/>
            <person name="Fan L."/>
            <person name="Gaulin E."/>
            <person name="Govers F."/>
            <person name="Grenville-Briggs L.J."/>
            <person name="Horner N.R."/>
            <person name="Levin J.Z."/>
            <person name="Mammella M."/>
            <person name="Meijer H.J."/>
            <person name="Morris P."/>
            <person name="Nusbaum C."/>
            <person name="Oome S."/>
            <person name="Phillips A.J."/>
            <person name="van Rooyen D."/>
            <person name="Rzeszutek E."/>
            <person name="Saraiva M."/>
            <person name="Secombes C.J."/>
            <person name="Seidl M.F."/>
            <person name="Snel B."/>
            <person name="Stassen J.H."/>
            <person name="Sykes S."/>
            <person name="Tripathy S."/>
            <person name="van den Berg H."/>
            <person name="Vega-Arreguin J.C."/>
            <person name="Wawra S."/>
            <person name="Young S.K."/>
            <person name="Zeng Q."/>
            <person name="Dieguez-Uribeondo J."/>
            <person name="Russ C."/>
            <person name="Tyler B.M."/>
            <person name="van West P."/>
        </authorList>
    </citation>
    <scope>NUCLEOTIDE SEQUENCE [LARGE SCALE GENOMIC DNA]</scope>
    <source>
        <strain evidence="6 7">CBS 223.65</strain>
    </source>
</reference>
<dbReference type="InterPro" id="IPR017441">
    <property type="entry name" value="Protein_kinase_ATP_BS"/>
</dbReference>
<dbReference type="RefSeq" id="XP_012211076.1">
    <property type="nucleotide sequence ID" value="XM_012355686.1"/>
</dbReference>
<dbReference type="GO" id="GO:0004674">
    <property type="term" value="F:protein serine/threonine kinase activity"/>
    <property type="evidence" value="ECO:0007669"/>
    <property type="project" value="UniProtKB-KW"/>
</dbReference>
<dbReference type="OrthoDB" id="76576at2759"/>
<dbReference type="PROSITE" id="PS50011">
    <property type="entry name" value="PROTEIN_KINASE_DOM"/>
    <property type="match status" value="1"/>
</dbReference>
<dbReference type="STRING" id="695850.A0A067BNA8"/>
<gene>
    <name evidence="6" type="ORF">SPRG_16387</name>
</gene>
<keyword evidence="2 3" id="KW-0067">ATP-binding</keyword>
<evidence type="ECO:0000313" key="6">
    <source>
        <dbReference type="EMBL" id="KDO18215.1"/>
    </source>
</evidence>
<sequence length="461" mass="50117">MTLAIQLGHRRFATTLQTATHNTALEVPSSAIEMDVSSPLGVGAYGAVYKGSYNGRAVAIKTAANASCTGALVDEVETMQLYVQHVYFSLDDFVESLFMIRCNSPYVLSLIAVADASTTHPKLVLEYMDAGDLRSYLDAKLLGQPTKVDVSALEVAWVLANALADMHHNDLLHRDLKSHNVLLCSKNYIKLADLGIAREHESNMTTGKGTPYWTAPEVLNSGSHYSFAADIYAFGVILTELDTLELPFHDVKDLGYWKIMDGVRMGHLRPTVRTNGPRWLRDVANACLAFDPTQRPSAQMLVSSLQKLLGRSSEELVREPETEPSTARLVTPTPEIFLASLRTSSASTMSTDASRATTTSSSASVGTTTSSSWSNSVLVSTRIVCQACTSSATKLKVLQKRLSVAQKNGVEIDTRLLCVCCNAWQTIDATICDVCEDDMPDDDAKLRILVQRIAIATKSAA</sequence>
<proteinExistence type="inferred from homology"/>
<dbReference type="PROSITE" id="PS00107">
    <property type="entry name" value="PROTEIN_KINASE_ATP"/>
    <property type="match status" value="1"/>
</dbReference>
<keyword evidence="6" id="KW-0808">Transferase</keyword>
<dbReference type="InterPro" id="IPR000719">
    <property type="entry name" value="Prot_kinase_dom"/>
</dbReference>
<evidence type="ECO:0000256" key="3">
    <source>
        <dbReference type="PROSITE-ProRule" id="PRU10141"/>
    </source>
</evidence>
<dbReference type="InterPro" id="IPR011009">
    <property type="entry name" value="Kinase-like_dom_sf"/>
</dbReference>
<evidence type="ECO:0000256" key="2">
    <source>
        <dbReference type="ARBA" id="ARBA00022840"/>
    </source>
</evidence>
<dbReference type="Proteomes" id="UP000030745">
    <property type="component" value="Unassembled WGS sequence"/>
</dbReference>
<dbReference type="GO" id="GO:0005524">
    <property type="term" value="F:ATP binding"/>
    <property type="evidence" value="ECO:0007669"/>
    <property type="project" value="UniProtKB-UniRule"/>
</dbReference>
<evidence type="ECO:0000256" key="4">
    <source>
        <dbReference type="RuleBase" id="RU000304"/>
    </source>
</evidence>
<dbReference type="Gene3D" id="1.10.510.10">
    <property type="entry name" value="Transferase(Phosphotransferase) domain 1"/>
    <property type="match status" value="1"/>
</dbReference>
<dbReference type="KEGG" id="spar:SPRG_16387"/>
<dbReference type="SMART" id="SM00220">
    <property type="entry name" value="S_TKc"/>
    <property type="match status" value="1"/>
</dbReference>
<feature type="binding site" evidence="3">
    <location>
        <position position="61"/>
    </location>
    <ligand>
        <name>ATP</name>
        <dbReference type="ChEBI" id="CHEBI:30616"/>
    </ligand>
</feature>
<dbReference type="PANTHER" id="PTHR44329:SF214">
    <property type="entry name" value="PROTEIN KINASE DOMAIN-CONTAINING PROTEIN"/>
    <property type="match status" value="1"/>
</dbReference>
<dbReference type="InterPro" id="IPR008271">
    <property type="entry name" value="Ser/Thr_kinase_AS"/>
</dbReference>
<evidence type="ECO:0000313" key="7">
    <source>
        <dbReference type="Proteomes" id="UP000030745"/>
    </source>
</evidence>
<dbReference type="VEuPathDB" id="FungiDB:SPRG_16387"/>